<comment type="caution">
    <text evidence="2">The sequence shown here is derived from an EMBL/GenBank/DDBJ whole genome shotgun (WGS) entry which is preliminary data.</text>
</comment>
<proteinExistence type="predicted"/>
<organism evidence="2 3">
    <name type="scientific">Durusdinium trenchii</name>
    <dbReference type="NCBI Taxonomy" id="1381693"/>
    <lineage>
        <taxon>Eukaryota</taxon>
        <taxon>Sar</taxon>
        <taxon>Alveolata</taxon>
        <taxon>Dinophyceae</taxon>
        <taxon>Suessiales</taxon>
        <taxon>Symbiodiniaceae</taxon>
        <taxon>Durusdinium</taxon>
    </lineage>
</organism>
<evidence type="ECO:0000313" key="2">
    <source>
        <dbReference type="EMBL" id="CAK8986041.1"/>
    </source>
</evidence>
<feature type="transmembrane region" description="Helical" evidence="1">
    <location>
        <begin position="356"/>
        <end position="389"/>
    </location>
</feature>
<protein>
    <submittedName>
        <fullName evidence="2">Uncharacterized protein</fullName>
    </submittedName>
</protein>
<dbReference type="Proteomes" id="UP001642484">
    <property type="component" value="Unassembled WGS sequence"/>
</dbReference>
<reference evidence="2 3" key="1">
    <citation type="submission" date="2024-02" db="EMBL/GenBank/DDBJ databases">
        <authorList>
            <person name="Chen Y."/>
            <person name="Shah S."/>
            <person name="Dougan E. K."/>
            <person name="Thang M."/>
            <person name="Chan C."/>
        </authorList>
    </citation>
    <scope>NUCLEOTIDE SEQUENCE [LARGE SCALE GENOMIC DNA]</scope>
</reference>
<evidence type="ECO:0000313" key="3">
    <source>
        <dbReference type="Proteomes" id="UP001642484"/>
    </source>
</evidence>
<gene>
    <name evidence="2" type="ORF">CCMP2556_LOCUS362</name>
</gene>
<keyword evidence="1" id="KW-1133">Transmembrane helix</keyword>
<accession>A0ABP0H737</accession>
<evidence type="ECO:0000256" key="1">
    <source>
        <dbReference type="SAM" id="Phobius"/>
    </source>
</evidence>
<dbReference type="EMBL" id="CAXAMN010000037">
    <property type="protein sequence ID" value="CAK8986041.1"/>
    <property type="molecule type" value="Genomic_DNA"/>
</dbReference>
<keyword evidence="3" id="KW-1185">Reference proteome</keyword>
<sequence length="409" mass="44360">MHRTRRVVQVVQAKSSAWLSPNLLPESLPSAALDQAQFGLLNAKADFALGTASSLRGSQASSLLSQEIGADADVQEMRPDRHGLAMSLRHQAQLELAQATADEAAAEAVAADELRKADEAMLRAKALSKALAKGEAEELMDILKAPFSPVQDLVSDSKAILLSTETAVLEAPEEAAGNSTEAAARSCDPTVGLSCRAQRAILLWLAFPYCLSSTLRGPVKAANATHDLSTVKTVKTPPTVATAAVALWSAGPAKSLTQMLQEPRSVQHLRIQLPSAGEVTGHLIILATLMTAAALTFRYMAKWPEVDESMMPKEKLSSWSSGPFDCFEDMNICCWTCWCPGVRWAGNMDMMGFLKFWPAFFLFLFFDLMPAIPFCSCLCCGWCAVLTYYRLPLSLFQDVKGASQFQAEF</sequence>
<name>A0ABP0H737_9DINO</name>
<keyword evidence="1" id="KW-0472">Membrane</keyword>
<feature type="transmembrane region" description="Helical" evidence="1">
    <location>
        <begin position="279"/>
        <end position="301"/>
    </location>
</feature>
<keyword evidence="1" id="KW-0812">Transmembrane</keyword>